<organism evidence="3 4">
    <name type="scientific">Acacia crassicarpa</name>
    <name type="common">northern wattle</name>
    <dbReference type="NCBI Taxonomy" id="499986"/>
    <lineage>
        <taxon>Eukaryota</taxon>
        <taxon>Viridiplantae</taxon>
        <taxon>Streptophyta</taxon>
        <taxon>Embryophyta</taxon>
        <taxon>Tracheophyta</taxon>
        <taxon>Spermatophyta</taxon>
        <taxon>Magnoliopsida</taxon>
        <taxon>eudicotyledons</taxon>
        <taxon>Gunneridae</taxon>
        <taxon>Pentapetalae</taxon>
        <taxon>rosids</taxon>
        <taxon>fabids</taxon>
        <taxon>Fabales</taxon>
        <taxon>Fabaceae</taxon>
        <taxon>Caesalpinioideae</taxon>
        <taxon>mimosoid clade</taxon>
        <taxon>Acacieae</taxon>
        <taxon>Acacia</taxon>
    </lineage>
</organism>
<name>A0AAE1N3G1_9FABA</name>
<gene>
    <name evidence="3" type="ORF">QN277_013491</name>
</gene>
<sequence length="91" mass="10041">MAHKSPLQLLIIIFLVAFSFAVPSVAVPASRSLLSIGEEFSRLSMQTTPFQDLVDLKNEEEEIEGRMDLESTDYPGTGANNRHNPKVPARA</sequence>
<dbReference type="PANTHER" id="PTHR33474:SF28">
    <property type="entry name" value="OS01G0815400 PROTEIN"/>
    <property type="match status" value="1"/>
</dbReference>
<feature type="region of interest" description="Disordered" evidence="1">
    <location>
        <begin position="67"/>
        <end position="91"/>
    </location>
</feature>
<proteinExistence type="predicted"/>
<evidence type="ECO:0000256" key="1">
    <source>
        <dbReference type="SAM" id="MobiDB-lite"/>
    </source>
</evidence>
<dbReference type="EMBL" id="JAWXYG010000002">
    <property type="protein sequence ID" value="KAK4282071.1"/>
    <property type="molecule type" value="Genomic_DNA"/>
</dbReference>
<dbReference type="AlphaFoldDB" id="A0AAE1N3G1"/>
<reference evidence="3" key="1">
    <citation type="submission" date="2023-10" db="EMBL/GenBank/DDBJ databases">
        <title>Chromosome-level genome of the transformable northern wattle, Acacia crassicarpa.</title>
        <authorList>
            <person name="Massaro I."/>
            <person name="Sinha N.R."/>
            <person name="Poethig S."/>
            <person name="Leichty A.R."/>
        </authorList>
    </citation>
    <scope>NUCLEOTIDE SEQUENCE</scope>
    <source>
        <strain evidence="3">Acra3RX</strain>
        <tissue evidence="3">Leaf</tissue>
    </source>
</reference>
<dbReference type="PANTHER" id="PTHR33474">
    <property type="entry name" value="TRANSMEMBRANE PROTEIN"/>
    <property type="match status" value="1"/>
</dbReference>
<dbReference type="Proteomes" id="UP001293593">
    <property type="component" value="Unassembled WGS sequence"/>
</dbReference>
<evidence type="ECO:0000313" key="3">
    <source>
        <dbReference type="EMBL" id="KAK4282071.1"/>
    </source>
</evidence>
<keyword evidence="2" id="KW-0732">Signal</keyword>
<keyword evidence="4" id="KW-1185">Reference proteome</keyword>
<feature type="signal peptide" evidence="2">
    <location>
        <begin position="1"/>
        <end position="21"/>
    </location>
</feature>
<feature type="chain" id="PRO_5042260736" evidence="2">
    <location>
        <begin position="22"/>
        <end position="91"/>
    </location>
</feature>
<protein>
    <submittedName>
        <fullName evidence="3">Uncharacterized protein</fullName>
    </submittedName>
</protein>
<evidence type="ECO:0000256" key="2">
    <source>
        <dbReference type="SAM" id="SignalP"/>
    </source>
</evidence>
<evidence type="ECO:0000313" key="4">
    <source>
        <dbReference type="Proteomes" id="UP001293593"/>
    </source>
</evidence>
<accession>A0AAE1N3G1</accession>
<comment type="caution">
    <text evidence="3">The sequence shown here is derived from an EMBL/GenBank/DDBJ whole genome shotgun (WGS) entry which is preliminary data.</text>
</comment>